<dbReference type="HOGENOM" id="CLU_463708_0_0_0"/>
<sequence>MLLWSAATVRASAGTERYGDVTVSIGDADGPASFRGYVRHAVTLRNDGGVARRVTIRLPEHSYGGGDHLQSLSRTFSVEAGGTANAELLFPPLEVRGSGNAVVSIDGVRQRDAVPVSMRSGGHDAAPAGLLVSRTVDRETRSRLEAAKDAHNTAGGSPSTGGGFGGFGGGTDDVPLVTAEPIEQWSRSWLGYTGFSAVVVGENDLSRMPPSVAGGLRDWSLAGGQLVVVTDTEGERPMPPGWPRAAGSGDAAIGLGKVSWWGPEAPEREADAAAEAWIKDALAHGNAALRPLTAEQAERSFPVVEGLTTPVRGLVLLMLVFAVLIGPVNIGLLAYHKRRMWLLWTVPLGSAVFSVGVIAFAFLSEGVSPQARTQAVTYLDQTTREAVTIGMRGYYAPLTPGDGLRFPMSTRVVPQVVRQGWNDSGRGRSVDQTSGQHLTRGWVAARVPAHLELTDVSASRLRLDVEELPGGGIAVTNGLGVAVDNLRLASPKGQQFQLTGTLAPGAVETLAPAPAPSTHVAGGHVEMLRLRRWAAADLTFDDHPPAAGTYVANVASTPFVEDGLDGLAEHRIDVTILGRYAPATGGGG</sequence>
<dbReference type="STRING" id="1142394.PSMK_25810"/>
<dbReference type="eggNOG" id="ENOG5032V0P">
    <property type="taxonomic scope" value="Bacteria"/>
</dbReference>
<reference evidence="3 4" key="1">
    <citation type="submission" date="2012-02" db="EMBL/GenBank/DDBJ databases">
        <title>Complete genome sequence of Phycisphaera mikurensis NBRC 102666.</title>
        <authorList>
            <person name="Ankai A."/>
            <person name="Hosoyama A."/>
            <person name="Terui Y."/>
            <person name="Sekine M."/>
            <person name="Fukai R."/>
            <person name="Kato Y."/>
            <person name="Nakamura S."/>
            <person name="Yamada-Narita S."/>
            <person name="Kawakoshi A."/>
            <person name="Fukunaga Y."/>
            <person name="Yamazaki S."/>
            <person name="Fujita N."/>
        </authorList>
    </citation>
    <scope>NUCLEOTIDE SEQUENCE [LARGE SCALE GENOMIC DNA]</scope>
    <source>
        <strain evidence="4">NBRC 102666 / KCTC 22515 / FYK2301M01</strain>
    </source>
</reference>
<feature type="transmembrane region" description="Helical" evidence="2">
    <location>
        <begin position="342"/>
        <end position="363"/>
    </location>
</feature>
<protein>
    <submittedName>
        <fullName evidence="3">Uncharacterized protein</fullName>
    </submittedName>
</protein>
<keyword evidence="4" id="KW-1185">Reference proteome</keyword>
<name>I0IHK2_PHYMF</name>
<feature type="compositionally biased region" description="Gly residues" evidence="1">
    <location>
        <begin position="158"/>
        <end position="169"/>
    </location>
</feature>
<accession>I0IHK2</accession>
<evidence type="ECO:0000256" key="2">
    <source>
        <dbReference type="SAM" id="Phobius"/>
    </source>
</evidence>
<evidence type="ECO:0000256" key="1">
    <source>
        <dbReference type="SAM" id="MobiDB-lite"/>
    </source>
</evidence>
<feature type="transmembrane region" description="Helical" evidence="2">
    <location>
        <begin position="314"/>
        <end position="335"/>
    </location>
</feature>
<dbReference type="Proteomes" id="UP000007881">
    <property type="component" value="Chromosome"/>
</dbReference>
<dbReference type="AlphaFoldDB" id="I0IHK2"/>
<dbReference type="EMBL" id="AP012338">
    <property type="protein sequence ID" value="BAM04740.1"/>
    <property type="molecule type" value="Genomic_DNA"/>
</dbReference>
<keyword evidence="2" id="KW-0812">Transmembrane</keyword>
<dbReference type="KEGG" id="phm:PSMK_25810"/>
<evidence type="ECO:0000313" key="4">
    <source>
        <dbReference type="Proteomes" id="UP000007881"/>
    </source>
</evidence>
<feature type="region of interest" description="Disordered" evidence="1">
    <location>
        <begin position="146"/>
        <end position="169"/>
    </location>
</feature>
<proteinExistence type="predicted"/>
<evidence type="ECO:0000313" key="3">
    <source>
        <dbReference type="EMBL" id="BAM04740.1"/>
    </source>
</evidence>
<organism evidence="3 4">
    <name type="scientific">Phycisphaera mikurensis (strain NBRC 102666 / KCTC 22515 / FYK2301M01)</name>
    <dbReference type="NCBI Taxonomy" id="1142394"/>
    <lineage>
        <taxon>Bacteria</taxon>
        <taxon>Pseudomonadati</taxon>
        <taxon>Planctomycetota</taxon>
        <taxon>Phycisphaerae</taxon>
        <taxon>Phycisphaerales</taxon>
        <taxon>Phycisphaeraceae</taxon>
        <taxon>Phycisphaera</taxon>
    </lineage>
</organism>
<keyword evidence="2" id="KW-0472">Membrane</keyword>
<keyword evidence="2" id="KW-1133">Transmembrane helix</keyword>
<gene>
    <name evidence="3" type="ordered locus">PSMK_25810</name>
</gene>